<feature type="region of interest" description="Disordered" evidence="2">
    <location>
        <begin position="1"/>
        <end position="48"/>
    </location>
</feature>
<dbReference type="PANTHER" id="PTHR46601">
    <property type="entry name" value="ULP_PROTEASE DOMAIN-CONTAINING PROTEIN"/>
    <property type="match status" value="1"/>
</dbReference>
<keyword evidence="1" id="KW-0175">Coiled coil</keyword>
<accession>A0A9P0ARP1</accession>
<evidence type="ECO:0000313" key="3">
    <source>
        <dbReference type="EMBL" id="CAH0545902.1"/>
    </source>
</evidence>
<proteinExistence type="predicted"/>
<evidence type="ECO:0000256" key="1">
    <source>
        <dbReference type="SAM" id="Coils"/>
    </source>
</evidence>
<gene>
    <name evidence="3" type="ORF">MELIAE_LOCUS183</name>
</gene>
<dbReference type="OrthoDB" id="6774265at2759"/>
<dbReference type="PANTHER" id="PTHR46601:SF2">
    <property type="entry name" value="UBIQUITIN-LIKE PROTEASE FAMILY PROFILE DOMAIN-CONTAINING PROTEIN"/>
    <property type="match status" value="1"/>
</dbReference>
<dbReference type="AlphaFoldDB" id="A0A9P0ARP1"/>
<feature type="coiled-coil region" evidence="1">
    <location>
        <begin position="128"/>
        <end position="169"/>
    </location>
</feature>
<feature type="compositionally biased region" description="Basic and acidic residues" evidence="2">
    <location>
        <begin position="8"/>
        <end position="48"/>
    </location>
</feature>
<sequence length="656" mass="76658">MAPTQRKNKLDHEKQKERQREAMRKLRAARKDDPIKYEEEKQKARDSYYKRKEEGKIKIIKEMTERERRQQRKNWRKRSKTYYEKKQSQKIIEIELEDNTPLVPIVQELPNVNPGPSNKDDGRARIGKLRRKENLKRLNNEIKKLNAKLEKERKKKEKYRMRLKRLQKTPNNSSPRKNVEKLIREEKNIISPRVKKNLIFFPASKFNEKDTIVYERWCTKKCKVVIKGIEKDCVKTIKEKKLSTKGEVLELLKESIKPFFLHVRNINHQFNAIQQIKEGLKEHDVLIHMDFSENYNCKYSEEIQSAHFGGSKPQISLHTVVVYFKQGNTLKRKCYCTISENLRHDPIAICAHLKPIIVDIKEKIVSLDNVHFLSDGPATQYRNRKMFFLIGTYLQQLLSAKTIRWHYSEKGHGKGAPDGVGGCLKRTADSLVSRGTDMSDFKSVLKNLQEHCKGVSIYGLNLDAEELTSIEKKLPNDLVTFKGTIQCHEVTFSDNYLLLNLRKLTCLNCAPSDVCEHYPLGSYPLQSHSSAKRKIKYADVYSDEDSEKQDPVEELESYAEILSLQNVKEHDFVVVKFLGKKTTQHFVGVVQECNQYNYLVKFFRKMSGSKKFVLPRKEDISLIKKNDVVCVLPQPLINKRKQYSFSTNLSLFSNIN</sequence>
<keyword evidence="4" id="KW-1185">Reference proteome</keyword>
<dbReference type="Proteomes" id="UP001154078">
    <property type="component" value="Chromosome 1"/>
</dbReference>
<reference evidence="3" key="1">
    <citation type="submission" date="2021-12" db="EMBL/GenBank/DDBJ databases">
        <authorList>
            <person name="King R."/>
        </authorList>
    </citation>
    <scope>NUCLEOTIDE SEQUENCE</scope>
</reference>
<dbReference type="EMBL" id="OV121132">
    <property type="protein sequence ID" value="CAH0545902.1"/>
    <property type="molecule type" value="Genomic_DNA"/>
</dbReference>
<protein>
    <submittedName>
        <fullName evidence="3">Uncharacterized protein</fullName>
    </submittedName>
</protein>
<name>A0A9P0ARP1_BRAAE</name>
<evidence type="ECO:0000256" key="2">
    <source>
        <dbReference type="SAM" id="MobiDB-lite"/>
    </source>
</evidence>
<organism evidence="3 4">
    <name type="scientific">Brassicogethes aeneus</name>
    <name type="common">Rape pollen beetle</name>
    <name type="synonym">Meligethes aeneus</name>
    <dbReference type="NCBI Taxonomy" id="1431903"/>
    <lineage>
        <taxon>Eukaryota</taxon>
        <taxon>Metazoa</taxon>
        <taxon>Ecdysozoa</taxon>
        <taxon>Arthropoda</taxon>
        <taxon>Hexapoda</taxon>
        <taxon>Insecta</taxon>
        <taxon>Pterygota</taxon>
        <taxon>Neoptera</taxon>
        <taxon>Endopterygota</taxon>
        <taxon>Coleoptera</taxon>
        <taxon>Polyphaga</taxon>
        <taxon>Cucujiformia</taxon>
        <taxon>Nitidulidae</taxon>
        <taxon>Meligethinae</taxon>
        <taxon>Brassicogethes</taxon>
    </lineage>
</organism>
<evidence type="ECO:0000313" key="4">
    <source>
        <dbReference type="Proteomes" id="UP001154078"/>
    </source>
</evidence>